<evidence type="ECO:0000256" key="1">
    <source>
        <dbReference type="SAM" id="MobiDB-lite"/>
    </source>
</evidence>
<dbReference type="RefSeq" id="XP_011314372.1">
    <property type="nucleotide sequence ID" value="XM_011316070.1"/>
</dbReference>
<name>A0A0C9RZH1_9HYME</name>
<feature type="region of interest" description="Disordered" evidence="1">
    <location>
        <begin position="145"/>
        <end position="176"/>
    </location>
</feature>
<dbReference type="EMBL" id="GBYB01013521">
    <property type="protein sequence ID" value="JAG83288.1"/>
    <property type="molecule type" value="Transcribed_RNA"/>
</dbReference>
<proteinExistence type="predicted"/>
<dbReference type="Proteomes" id="UP000694866">
    <property type="component" value="Unplaced"/>
</dbReference>
<evidence type="ECO:0000313" key="2">
    <source>
        <dbReference type="EMBL" id="JAG83288.1"/>
    </source>
</evidence>
<accession>A0A9R1TRD9</accession>
<feature type="compositionally biased region" description="Basic and acidic residues" evidence="1">
    <location>
        <begin position="405"/>
        <end position="420"/>
    </location>
</feature>
<evidence type="ECO:0008006" key="5">
    <source>
        <dbReference type="Google" id="ProtNLM"/>
    </source>
</evidence>
<gene>
    <name evidence="4" type="primary">LOC105273566</name>
    <name evidence="2" type="ORF">g.8437</name>
</gene>
<reference evidence="4" key="2">
    <citation type="submission" date="2025-04" db="UniProtKB">
        <authorList>
            <consortium name="RefSeq"/>
        </authorList>
    </citation>
    <scope>IDENTIFICATION</scope>
    <source>
        <strain evidence="4">USDA-PBARC FA_bdor</strain>
        <tissue evidence="4">Whole organism</tissue>
    </source>
</reference>
<organism evidence="2">
    <name type="scientific">Fopius arisanus</name>
    <dbReference type="NCBI Taxonomy" id="64838"/>
    <lineage>
        <taxon>Eukaryota</taxon>
        <taxon>Metazoa</taxon>
        <taxon>Ecdysozoa</taxon>
        <taxon>Arthropoda</taxon>
        <taxon>Hexapoda</taxon>
        <taxon>Insecta</taxon>
        <taxon>Pterygota</taxon>
        <taxon>Neoptera</taxon>
        <taxon>Endopterygota</taxon>
        <taxon>Hymenoptera</taxon>
        <taxon>Apocrita</taxon>
        <taxon>Ichneumonoidea</taxon>
        <taxon>Braconidae</taxon>
        <taxon>Opiinae</taxon>
        <taxon>Fopius</taxon>
    </lineage>
</organism>
<feature type="compositionally biased region" description="Basic residues" evidence="1">
    <location>
        <begin position="364"/>
        <end position="374"/>
    </location>
</feature>
<evidence type="ECO:0000313" key="3">
    <source>
        <dbReference type="Proteomes" id="UP000694866"/>
    </source>
</evidence>
<accession>A0A0C9RZH1</accession>
<keyword evidence="3" id="KW-1185">Reference proteome</keyword>
<protein>
    <recommendedName>
        <fullName evidence="5">BEN domain-containing protein</fullName>
    </recommendedName>
</protein>
<dbReference type="GeneID" id="105273566"/>
<feature type="region of interest" description="Disordered" evidence="1">
    <location>
        <begin position="405"/>
        <end position="425"/>
    </location>
</feature>
<sequence>MFFLGYFSEDRTIATIDEKNICQLSGTKKPLKKGEHVLVQWGEHQHIAKIITFSQQRKYLQELEYDWHTEEVIEPGIKIEKQREKNMAKKRALAKGRKNIEEAKQKNILKYNKFLIKSKDTDQKVTTKADTIRLMRKYKCDESIKKTKKPHDEQIKSEDELGLDRSENEEKEDPLEKLVDVDSRPCEFCASIQDIITPEVITALEHCVAHLKVHQMKKNTGQRKKYAWEIPAFGKVQLIPKSNVWVDGGDLNDLLKAYGHDWKELLRRILKWLIGESELASMTAAGTGEKPGIPPALYNAVQSYIRLNCKIGLAKEKRNPFNRVVNLMCGAMAEKYGSMKIERDEESVADNQGTKEEIFRTKSVPRRRAKKRVATKSPTAVMNSDESPDIDVMKSEKRRKVSKREMMCRKTKTEPVKNRFEQSSQNLKTRISEKMKKMGQADSSEIEEVHDWVKSIIPSDESGVMEKKKKSSKNNRSISGILFADYAGLESESGKEMVTSTPNNSSEKRPLNINYSNYIAKNRSSNSCILGEISSPRNENNISQILPIDKGNISIHPLESQQPTIDVPGQLVAPLVDAGCNGDERTTTAKLGDDQVNKENHHSEHAAVTTRQCHTAEASQHPWSFPKSSNYHQPVHPTLYQGQYDNTFYPGYFQYSPGFYDHTNHAINPEITPSDVYNPNYNYYQH</sequence>
<feature type="compositionally biased region" description="Polar residues" evidence="1">
    <location>
        <begin position="376"/>
        <end position="385"/>
    </location>
</feature>
<feature type="region of interest" description="Disordered" evidence="1">
    <location>
        <begin position="364"/>
        <end position="387"/>
    </location>
</feature>
<dbReference type="KEGG" id="fas:105273566"/>
<dbReference type="OrthoDB" id="7701443at2759"/>
<dbReference type="AlphaFoldDB" id="A0A0C9RZH1"/>
<evidence type="ECO:0000313" key="4">
    <source>
        <dbReference type="RefSeq" id="XP_011314372.1"/>
    </source>
</evidence>
<reference evidence="2" key="1">
    <citation type="submission" date="2015-01" db="EMBL/GenBank/DDBJ databases">
        <title>Transcriptome Assembly of Fopius arisanus.</title>
        <authorList>
            <person name="Geib S."/>
        </authorList>
    </citation>
    <scope>NUCLEOTIDE SEQUENCE</scope>
</reference>